<evidence type="ECO:0000313" key="3">
    <source>
        <dbReference type="Proteomes" id="UP001500325"/>
    </source>
</evidence>
<feature type="compositionally biased region" description="Basic and acidic residues" evidence="1">
    <location>
        <begin position="19"/>
        <end position="34"/>
    </location>
</feature>
<proteinExistence type="predicted"/>
<name>A0ABP8XQA0_9PSEU</name>
<dbReference type="RefSeq" id="WP_345384385.1">
    <property type="nucleotide sequence ID" value="NZ_BAABIC010000032.1"/>
</dbReference>
<organism evidence="2 3">
    <name type="scientific">Pseudonocardia yuanmonensis</name>
    <dbReference type="NCBI Taxonomy" id="1095914"/>
    <lineage>
        <taxon>Bacteria</taxon>
        <taxon>Bacillati</taxon>
        <taxon>Actinomycetota</taxon>
        <taxon>Actinomycetes</taxon>
        <taxon>Pseudonocardiales</taxon>
        <taxon>Pseudonocardiaceae</taxon>
        <taxon>Pseudonocardia</taxon>
    </lineage>
</organism>
<dbReference type="EMBL" id="BAABIC010000032">
    <property type="protein sequence ID" value="GAA4711557.1"/>
    <property type="molecule type" value="Genomic_DNA"/>
</dbReference>
<comment type="caution">
    <text evidence="2">The sequence shown here is derived from an EMBL/GenBank/DDBJ whole genome shotgun (WGS) entry which is preliminary data.</text>
</comment>
<keyword evidence="3" id="KW-1185">Reference proteome</keyword>
<sequence>MTRVLSTGRTTPSSAENLSTKHEAPTPEDLDRFLADGTPVTPVP</sequence>
<protein>
    <submittedName>
        <fullName evidence="2">Uncharacterized protein</fullName>
    </submittedName>
</protein>
<reference evidence="3" key="1">
    <citation type="journal article" date="2019" name="Int. J. Syst. Evol. Microbiol.">
        <title>The Global Catalogue of Microorganisms (GCM) 10K type strain sequencing project: providing services to taxonomists for standard genome sequencing and annotation.</title>
        <authorList>
            <consortium name="The Broad Institute Genomics Platform"/>
            <consortium name="The Broad Institute Genome Sequencing Center for Infectious Disease"/>
            <person name="Wu L."/>
            <person name="Ma J."/>
        </authorList>
    </citation>
    <scope>NUCLEOTIDE SEQUENCE [LARGE SCALE GENOMIC DNA]</scope>
    <source>
        <strain evidence="3">JCM 18055</strain>
    </source>
</reference>
<evidence type="ECO:0000313" key="2">
    <source>
        <dbReference type="EMBL" id="GAA4711557.1"/>
    </source>
</evidence>
<accession>A0ABP8XQA0</accession>
<feature type="compositionally biased region" description="Polar residues" evidence="1">
    <location>
        <begin position="1"/>
        <end position="18"/>
    </location>
</feature>
<gene>
    <name evidence="2" type="ORF">GCM10023215_62390</name>
</gene>
<dbReference type="Proteomes" id="UP001500325">
    <property type="component" value="Unassembled WGS sequence"/>
</dbReference>
<evidence type="ECO:0000256" key="1">
    <source>
        <dbReference type="SAM" id="MobiDB-lite"/>
    </source>
</evidence>
<feature type="region of interest" description="Disordered" evidence="1">
    <location>
        <begin position="1"/>
        <end position="44"/>
    </location>
</feature>